<dbReference type="OrthoDB" id="43633at2759"/>
<evidence type="ECO:0000313" key="2">
    <source>
        <dbReference type="EMBL" id="CAI3972491.1"/>
    </source>
</evidence>
<dbReference type="SUPFAM" id="SSF56317">
    <property type="entry name" value="Carbon-nitrogen hydrolase"/>
    <property type="match status" value="1"/>
</dbReference>
<dbReference type="EMBL" id="CAMXCT020000014">
    <property type="protein sequence ID" value="CAL1125866.1"/>
    <property type="molecule type" value="Genomic_DNA"/>
</dbReference>
<proteinExistence type="predicted"/>
<name>A0A9P1BJ32_9DINO</name>
<comment type="caution">
    <text evidence="2">The sequence shown here is derived from an EMBL/GenBank/DDBJ whole genome shotgun (WGS) entry which is preliminary data.</text>
</comment>
<dbReference type="PANTHER" id="PTHR23088:SF27">
    <property type="entry name" value="DEAMINATED GLUTATHIONE AMIDASE"/>
    <property type="match status" value="1"/>
</dbReference>
<dbReference type="InterPro" id="IPR003010">
    <property type="entry name" value="C-N_Hydrolase"/>
</dbReference>
<gene>
    <name evidence="2" type="ORF">C1SCF055_LOCUS1071</name>
</gene>
<keyword evidence="4" id="KW-1185">Reference proteome</keyword>
<reference evidence="2" key="1">
    <citation type="submission" date="2022-10" db="EMBL/GenBank/DDBJ databases">
        <authorList>
            <person name="Chen Y."/>
            <person name="Dougan E. K."/>
            <person name="Chan C."/>
            <person name="Rhodes N."/>
            <person name="Thang M."/>
        </authorList>
    </citation>
    <scope>NUCLEOTIDE SEQUENCE</scope>
</reference>
<sequence>MSLKIALVQMEQVEDPTTYDKRKQVQHAADLIRGAPDADLYVLPELAPTGYSEHVFDSLDVLAEESNVDALSYQILSQVAKERGCFVCYGVPGKHRESGFTIRQVVLDDSGSLISIYDKIHLCDFGDGRETKWFRPGERLCYFDCHGFRVGVLICADMRHTELSRELALGRSCDILLQPAAFARDVTYASWQSFVECRALENQVYWAAVNYAGPNFGGSMWCPPWVDGKEKVTSRLGIEEMVVVHEASKDELASVRADFPFLRSHRERADYKGP</sequence>
<evidence type="ECO:0000313" key="3">
    <source>
        <dbReference type="EMBL" id="CAL4759803.1"/>
    </source>
</evidence>
<accession>A0A9P1BJ32</accession>
<reference evidence="3 4" key="2">
    <citation type="submission" date="2024-05" db="EMBL/GenBank/DDBJ databases">
        <authorList>
            <person name="Chen Y."/>
            <person name="Shah S."/>
            <person name="Dougan E. K."/>
            <person name="Thang M."/>
            <person name="Chan C."/>
        </authorList>
    </citation>
    <scope>NUCLEOTIDE SEQUENCE [LARGE SCALE GENOMIC DNA]</scope>
</reference>
<evidence type="ECO:0000259" key="1">
    <source>
        <dbReference type="PROSITE" id="PS50263"/>
    </source>
</evidence>
<feature type="domain" description="CN hydrolase" evidence="1">
    <location>
        <begin position="3"/>
        <end position="261"/>
    </location>
</feature>
<dbReference type="PROSITE" id="PS50263">
    <property type="entry name" value="CN_HYDROLASE"/>
    <property type="match status" value="1"/>
</dbReference>
<dbReference type="InterPro" id="IPR036526">
    <property type="entry name" value="C-N_Hydrolase_sf"/>
</dbReference>
<dbReference type="Pfam" id="PF00795">
    <property type="entry name" value="CN_hydrolase"/>
    <property type="match status" value="1"/>
</dbReference>
<protein>
    <submittedName>
        <fullName evidence="3">Omega-amidase NIT2 (Nitrilase homolog 2)</fullName>
    </submittedName>
</protein>
<dbReference type="PANTHER" id="PTHR23088">
    <property type="entry name" value="NITRILASE-RELATED"/>
    <property type="match status" value="1"/>
</dbReference>
<dbReference type="EMBL" id="CAMXCT010000014">
    <property type="protein sequence ID" value="CAI3972491.1"/>
    <property type="molecule type" value="Genomic_DNA"/>
</dbReference>
<dbReference type="CDD" id="cd07197">
    <property type="entry name" value="nitrilase"/>
    <property type="match status" value="1"/>
</dbReference>
<dbReference type="AlphaFoldDB" id="A0A9P1BJ32"/>
<dbReference type="Proteomes" id="UP001152797">
    <property type="component" value="Unassembled WGS sequence"/>
</dbReference>
<dbReference type="EMBL" id="CAMXCT030000014">
    <property type="protein sequence ID" value="CAL4759803.1"/>
    <property type="molecule type" value="Genomic_DNA"/>
</dbReference>
<organism evidence="2">
    <name type="scientific">Cladocopium goreaui</name>
    <dbReference type="NCBI Taxonomy" id="2562237"/>
    <lineage>
        <taxon>Eukaryota</taxon>
        <taxon>Sar</taxon>
        <taxon>Alveolata</taxon>
        <taxon>Dinophyceae</taxon>
        <taxon>Suessiales</taxon>
        <taxon>Symbiodiniaceae</taxon>
        <taxon>Cladocopium</taxon>
    </lineage>
</organism>
<dbReference type="Gene3D" id="3.60.110.10">
    <property type="entry name" value="Carbon-nitrogen hydrolase"/>
    <property type="match status" value="1"/>
</dbReference>
<evidence type="ECO:0000313" key="4">
    <source>
        <dbReference type="Proteomes" id="UP001152797"/>
    </source>
</evidence>